<evidence type="ECO:0008006" key="3">
    <source>
        <dbReference type="Google" id="ProtNLM"/>
    </source>
</evidence>
<dbReference type="InterPro" id="IPR011518">
    <property type="entry name" value="Transposase_36"/>
</dbReference>
<evidence type="ECO:0000313" key="2">
    <source>
        <dbReference type="Proteomes" id="UP000503129"/>
    </source>
</evidence>
<dbReference type="InterPro" id="IPR036397">
    <property type="entry name" value="RNaseH_sf"/>
</dbReference>
<keyword evidence="2" id="KW-1185">Reference proteome</keyword>
<reference evidence="1 2" key="1">
    <citation type="submission" date="2018-06" db="EMBL/GenBank/DDBJ databases">
        <title>Comparative genomics of Brasilonema spp. strains.</title>
        <authorList>
            <person name="Alvarenga D.O."/>
            <person name="Fiore M.F."/>
            <person name="Varani A.M."/>
        </authorList>
    </citation>
    <scope>NUCLEOTIDE SEQUENCE [LARGE SCALE GENOMIC DNA]</scope>
    <source>
        <strain evidence="1 2">CENA114</strain>
        <plasmid evidence="2">pboct2</plasmid>
    </source>
</reference>
<dbReference type="Pfam" id="PF07592">
    <property type="entry name" value="DDE_Tnp_ISAZ013"/>
    <property type="match status" value="1"/>
</dbReference>
<gene>
    <name evidence="1" type="ORF">DP114_34045</name>
</gene>
<dbReference type="KEGG" id="bsen:DP114_34045"/>
<accession>A0A856MRG6</accession>
<dbReference type="Proteomes" id="UP000503129">
    <property type="component" value="Plasmid pBOCT2"/>
</dbReference>
<name>A0A856MRG6_9CYAN</name>
<organism evidence="1 2">
    <name type="scientific">Brasilonema sennae CENA114</name>
    <dbReference type="NCBI Taxonomy" id="415709"/>
    <lineage>
        <taxon>Bacteria</taxon>
        <taxon>Bacillati</taxon>
        <taxon>Cyanobacteriota</taxon>
        <taxon>Cyanophyceae</taxon>
        <taxon>Nostocales</taxon>
        <taxon>Scytonemataceae</taxon>
        <taxon>Brasilonema</taxon>
        <taxon>Bromeliae group (in: Brasilonema)</taxon>
    </lineage>
</organism>
<protein>
    <recommendedName>
        <fullName evidence="3">Transposase</fullName>
    </recommendedName>
</protein>
<dbReference type="AlphaFoldDB" id="A0A856MRG6"/>
<proteinExistence type="predicted"/>
<dbReference type="Gene3D" id="3.30.420.10">
    <property type="entry name" value="Ribonuclease H-like superfamily/Ribonuclease H"/>
    <property type="match status" value="1"/>
</dbReference>
<evidence type="ECO:0000313" key="1">
    <source>
        <dbReference type="EMBL" id="QDL12770.1"/>
    </source>
</evidence>
<geneLocation type="plasmid" evidence="2">
    <name>pboct2</name>
</geneLocation>
<sequence>MLEQRHRFPLVQTLLINQDSGPQNSSRRTQFMKRIVEFANQYKLNIRLAYYPPYHSKYNPIERTWAVLENH</sequence>
<dbReference type="EMBL" id="CP030120">
    <property type="protein sequence ID" value="QDL12770.1"/>
    <property type="molecule type" value="Genomic_DNA"/>
</dbReference>
<keyword evidence="1" id="KW-0614">Plasmid</keyword>
<dbReference type="GO" id="GO:0003676">
    <property type="term" value="F:nucleic acid binding"/>
    <property type="evidence" value="ECO:0007669"/>
    <property type="project" value="InterPro"/>
</dbReference>